<dbReference type="InterPro" id="IPR002125">
    <property type="entry name" value="CMP_dCMP_dom"/>
</dbReference>
<dbReference type="InterPro" id="IPR000073">
    <property type="entry name" value="AB_hydrolase_1"/>
</dbReference>
<name>A0A2P1NM28_9BURK</name>
<dbReference type="Pfam" id="PF00383">
    <property type="entry name" value="dCMP_cyt_deam_1"/>
    <property type="match status" value="1"/>
</dbReference>
<feature type="binding site" evidence="8">
    <location>
        <position position="89"/>
    </location>
    <ligand>
        <name>Zn(2+)</name>
        <dbReference type="ChEBI" id="CHEBI:29105"/>
        <note>catalytic</note>
    </ligand>
</feature>
<dbReference type="SUPFAM" id="SSF53927">
    <property type="entry name" value="Cytidine deaminase-like"/>
    <property type="match status" value="1"/>
</dbReference>
<dbReference type="PROSITE" id="PS00903">
    <property type="entry name" value="CYT_DCMP_DEAMINASES_1"/>
    <property type="match status" value="1"/>
</dbReference>
<comment type="function">
    <text evidence="8">Catalyzes the deamination of adenosine to inosine at the wobble position 34 of tRNA(Arg2).</text>
</comment>
<protein>
    <recommendedName>
        <fullName evidence="8">tRNA-specific adenosine deaminase</fullName>
        <ecNumber evidence="8">3.5.4.33</ecNumber>
    </recommendedName>
</protein>
<evidence type="ECO:0000256" key="6">
    <source>
        <dbReference type="ARBA" id="ARBA00022833"/>
    </source>
</evidence>
<dbReference type="Gene3D" id="3.40.140.10">
    <property type="entry name" value="Cytidine Deaminase, domain 2"/>
    <property type="match status" value="1"/>
</dbReference>
<evidence type="ECO:0000259" key="9">
    <source>
        <dbReference type="PROSITE" id="PS51747"/>
    </source>
</evidence>
<keyword evidence="11" id="KW-1185">Reference proteome</keyword>
<evidence type="ECO:0000256" key="8">
    <source>
        <dbReference type="HAMAP-Rule" id="MF_00972"/>
    </source>
</evidence>
<comment type="cofactor">
    <cofactor evidence="8">
        <name>Zn(2+)</name>
        <dbReference type="ChEBI" id="CHEBI:29105"/>
    </cofactor>
    <text evidence="8">Binds 1 zinc ion per subunit.</text>
</comment>
<dbReference type="GO" id="GO:0002100">
    <property type="term" value="P:tRNA wobble adenosine to inosine editing"/>
    <property type="evidence" value="ECO:0007669"/>
    <property type="project" value="UniProtKB-UniRule"/>
</dbReference>
<dbReference type="KEGG" id="melm:C7H73_10420"/>
<dbReference type="AlphaFoldDB" id="A0A2P1NM28"/>
<sequence length="396" mass="41156">MSDAAPQPQDAQWMRMALAQAEEARAAGEVPVGAVLVRAGELLATGRNAPVARCDPTAHAEVEALRAGGRKLGNYRLDGCTLYVTLEPCAMCAGAMLHARVARVVYGAPDAKTGVAGSVANLFAEPRLNHHTQVTGGVLAHECAALLGEFFRERRSAARPAHPLRDDALRTPESRFGLLADWPWPLQYLHDLPALAGLRLHYVDTGAPSSAAPAWLLVHGADAWSHGLRHLIAALAAQGQRVVAPDLIGFGRSDKPKKEGAHSPEGHVRILAELAERLDLRSAVLVACNAPWAAQLAASAPGRIAGVLALDLPPAAADDTPYPDAGHRAGPRALARWGGQSAPAGAAPLPMATTRTLGASPACLATPAAATALAHAAVQYFLPALPLTTTEQAPGA</sequence>
<dbReference type="PROSITE" id="PS51747">
    <property type="entry name" value="CYT_DCMP_DEAMINASES_2"/>
    <property type="match status" value="1"/>
</dbReference>
<evidence type="ECO:0000256" key="5">
    <source>
        <dbReference type="ARBA" id="ARBA00022801"/>
    </source>
</evidence>
<organism evidence="10 11">
    <name type="scientific">Pulveribacter suum</name>
    <dbReference type="NCBI Taxonomy" id="2116657"/>
    <lineage>
        <taxon>Bacteria</taxon>
        <taxon>Pseudomonadati</taxon>
        <taxon>Pseudomonadota</taxon>
        <taxon>Betaproteobacteria</taxon>
        <taxon>Burkholderiales</taxon>
        <taxon>Comamonadaceae</taxon>
        <taxon>Pulveribacter</taxon>
    </lineage>
</organism>
<dbReference type="GO" id="GO:0008270">
    <property type="term" value="F:zinc ion binding"/>
    <property type="evidence" value="ECO:0007669"/>
    <property type="project" value="UniProtKB-UniRule"/>
</dbReference>
<dbReference type="EC" id="3.5.4.33" evidence="8"/>
<comment type="subunit">
    <text evidence="2 8">Homodimer.</text>
</comment>
<evidence type="ECO:0000313" key="11">
    <source>
        <dbReference type="Proteomes" id="UP000241829"/>
    </source>
</evidence>
<feature type="binding site" evidence="8">
    <location>
        <position position="59"/>
    </location>
    <ligand>
        <name>Zn(2+)</name>
        <dbReference type="ChEBI" id="CHEBI:29105"/>
        <note>catalytic</note>
    </ligand>
</feature>
<evidence type="ECO:0000256" key="3">
    <source>
        <dbReference type="ARBA" id="ARBA00022694"/>
    </source>
</evidence>
<dbReference type="EMBL" id="CP027792">
    <property type="protein sequence ID" value="AVP58036.1"/>
    <property type="molecule type" value="Genomic_DNA"/>
</dbReference>
<keyword evidence="5 8" id="KW-0378">Hydrolase</keyword>
<dbReference type="PANTHER" id="PTHR11079:SF202">
    <property type="entry name" value="TRNA-SPECIFIC ADENOSINE DEAMINASE"/>
    <property type="match status" value="1"/>
</dbReference>
<dbReference type="Gene3D" id="3.40.50.1820">
    <property type="entry name" value="alpha/beta hydrolase"/>
    <property type="match status" value="1"/>
</dbReference>
<evidence type="ECO:0000313" key="10">
    <source>
        <dbReference type="EMBL" id="AVP58036.1"/>
    </source>
</evidence>
<comment type="catalytic activity">
    <reaction evidence="7 8">
        <text>adenosine(34) in tRNA + H2O + H(+) = inosine(34) in tRNA + NH4(+)</text>
        <dbReference type="Rhea" id="RHEA:43168"/>
        <dbReference type="Rhea" id="RHEA-COMP:10373"/>
        <dbReference type="Rhea" id="RHEA-COMP:10374"/>
        <dbReference type="ChEBI" id="CHEBI:15377"/>
        <dbReference type="ChEBI" id="CHEBI:15378"/>
        <dbReference type="ChEBI" id="CHEBI:28938"/>
        <dbReference type="ChEBI" id="CHEBI:74411"/>
        <dbReference type="ChEBI" id="CHEBI:82852"/>
        <dbReference type="EC" id="3.5.4.33"/>
    </reaction>
</comment>
<keyword evidence="6 8" id="KW-0862">Zinc</keyword>
<keyword evidence="3 8" id="KW-0819">tRNA processing</keyword>
<dbReference type="NCBIfam" id="NF008113">
    <property type="entry name" value="PRK10860.1"/>
    <property type="match status" value="1"/>
</dbReference>
<evidence type="ECO:0000256" key="4">
    <source>
        <dbReference type="ARBA" id="ARBA00022723"/>
    </source>
</evidence>
<dbReference type="InterPro" id="IPR016192">
    <property type="entry name" value="APOBEC/CMP_deaminase_Zn-bd"/>
</dbReference>
<keyword evidence="4 8" id="KW-0479">Metal-binding</keyword>
<reference evidence="11" key="1">
    <citation type="submission" date="2018-03" db="EMBL/GenBank/DDBJ databases">
        <title>Genome sequencing of Melaminivora sp. strain SC2-7.</title>
        <authorList>
            <person name="Kim S.-J."/>
            <person name="Heo J."/>
            <person name="Ahn J.-H."/>
            <person name="Kwon S.-W."/>
        </authorList>
    </citation>
    <scope>NUCLEOTIDE SEQUENCE [LARGE SCALE GENOMIC DNA]</scope>
    <source>
        <strain evidence="11">SC2-7</strain>
    </source>
</reference>
<dbReference type="PANTHER" id="PTHR11079">
    <property type="entry name" value="CYTOSINE DEAMINASE FAMILY MEMBER"/>
    <property type="match status" value="1"/>
</dbReference>
<evidence type="ECO:0000256" key="2">
    <source>
        <dbReference type="ARBA" id="ARBA00011738"/>
    </source>
</evidence>
<dbReference type="Proteomes" id="UP000241829">
    <property type="component" value="Chromosome"/>
</dbReference>
<dbReference type="CDD" id="cd01285">
    <property type="entry name" value="nucleoside_deaminase"/>
    <property type="match status" value="1"/>
</dbReference>
<feature type="binding site" evidence="8">
    <location>
        <position position="92"/>
    </location>
    <ligand>
        <name>Zn(2+)</name>
        <dbReference type="ChEBI" id="CHEBI:29105"/>
        <note>catalytic</note>
    </ligand>
</feature>
<gene>
    <name evidence="8" type="primary">tadA</name>
    <name evidence="10" type="ORF">C7H73_10420</name>
</gene>
<dbReference type="RefSeq" id="WP_106846589.1">
    <property type="nucleotide sequence ID" value="NZ_CP027792.1"/>
</dbReference>
<dbReference type="OrthoDB" id="9802676at2"/>
<evidence type="ECO:0000256" key="7">
    <source>
        <dbReference type="ARBA" id="ARBA00048045"/>
    </source>
</evidence>
<feature type="active site" description="Proton donor" evidence="8">
    <location>
        <position position="61"/>
    </location>
</feature>
<dbReference type="InterPro" id="IPR016193">
    <property type="entry name" value="Cytidine_deaminase-like"/>
</dbReference>
<proteinExistence type="inferred from homology"/>
<accession>A0A2P1NM28</accession>
<feature type="domain" description="CMP/dCMP-type deaminase" evidence="9">
    <location>
        <begin position="8"/>
        <end position="135"/>
    </location>
</feature>
<comment type="similarity">
    <text evidence="1">Belongs to the cytidine and deoxycytidylate deaminase family. ADAT2 subfamily.</text>
</comment>
<dbReference type="SUPFAM" id="SSF53474">
    <property type="entry name" value="alpha/beta-Hydrolases"/>
    <property type="match status" value="1"/>
</dbReference>
<dbReference type="FunFam" id="3.40.140.10:FF:000005">
    <property type="entry name" value="tRNA-specific adenosine deaminase"/>
    <property type="match status" value="1"/>
</dbReference>
<evidence type="ECO:0000256" key="1">
    <source>
        <dbReference type="ARBA" id="ARBA00010669"/>
    </source>
</evidence>
<dbReference type="InterPro" id="IPR028883">
    <property type="entry name" value="tRNA_aden_deaminase"/>
</dbReference>
<dbReference type="HAMAP" id="MF_00972">
    <property type="entry name" value="tRNA_aden_deaminase"/>
    <property type="match status" value="1"/>
</dbReference>
<dbReference type="InterPro" id="IPR029058">
    <property type="entry name" value="AB_hydrolase_fold"/>
</dbReference>
<dbReference type="GO" id="GO:0052717">
    <property type="term" value="F:tRNA-specific adenosine-34 deaminase activity"/>
    <property type="evidence" value="ECO:0007669"/>
    <property type="project" value="UniProtKB-UniRule"/>
</dbReference>
<dbReference type="Pfam" id="PF00561">
    <property type="entry name" value="Abhydrolase_1"/>
    <property type="match status" value="1"/>
</dbReference>